<organism evidence="2 3">
    <name type="scientific">Gulo gulo</name>
    <name type="common">Wolverine</name>
    <name type="synonym">Gluton</name>
    <dbReference type="NCBI Taxonomy" id="48420"/>
    <lineage>
        <taxon>Eukaryota</taxon>
        <taxon>Metazoa</taxon>
        <taxon>Chordata</taxon>
        <taxon>Craniata</taxon>
        <taxon>Vertebrata</taxon>
        <taxon>Euteleostomi</taxon>
        <taxon>Mammalia</taxon>
        <taxon>Eutheria</taxon>
        <taxon>Laurasiatheria</taxon>
        <taxon>Carnivora</taxon>
        <taxon>Caniformia</taxon>
        <taxon>Musteloidea</taxon>
        <taxon>Mustelidae</taxon>
        <taxon>Guloninae</taxon>
        <taxon>Gulo</taxon>
    </lineage>
</organism>
<proteinExistence type="predicted"/>
<protein>
    <submittedName>
        <fullName evidence="2">Uncharacterized protein</fullName>
    </submittedName>
</protein>
<evidence type="ECO:0000313" key="3">
    <source>
        <dbReference type="Proteomes" id="UP000269945"/>
    </source>
</evidence>
<accession>A0A9X9PUU4</accession>
<evidence type="ECO:0000313" key="2">
    <source>
        <dbReference type="EMBL" id="VCW67406.1"/>
    </source>
</evidence>
<dbReference type="EMBL" id="CYRY02002666">
    <property type="protein sequence ID" value="VCW67406.1"/>
    <property type="molecule type" value="Genomic_DNA"/>
</dbReference>
<reference evidence="2 3" key="1">
    <citation type="submission" date="2018-10" db="EMBL/GenBank/DDBJ databases">
        <authorList>
            <person name="Ekblom R."/>
            <person name="Jareborg N."/>
        </authorList>
    </citation>
    <scope>NUCLEOTIDE SEQUENCE [LARGE SCALE GENOMIC DNA]</scope>
    <source>
        <tissue evidence="2">Muscle</tissue>
    </source>
</reference>
<keyword evidence="3" id="KW-1185">Reference proteome</keyword>
<gene>
    <name evidence="2" type="ORF">BN2614_LOCUS3</name>
</gene>
<feature type="region of interest" description="Disordered" evidence="1">
    <location>
        <begin position="25"/>
        <end position="75"/>
    </location>
</feature>
<dbReference type="Proteomes" id="UP000269945">
    <property type="component" value="Unassembled WGS sequence"/>
</dbReference>
<feature type="non-terminal residue" evidence="2">
    <location>
        <position position="75"/>
    </location>
</feature>
<name>A0A9X9PUU4_GULGU</name>
<comment type="caution">
    <text evidence="2">The sequence shown here is derived from an EMBL/GenBank/DDBJ whole genome shotgun (WGS) entry which is preliminary data.</text>
</comment>
<dbReference type="AlphaFoldDB" id="A0A9X9PUU4"/>
<evidence type="ECO:0000256" key="1">
    <source>
        <dbReference type="SAM" id="MobiDB-lite"/>
    </source>
</evidence>
<sequence length="75" mass="8055">MLARFSSSQRPEVPLEQARTWRPRVCSRLPPPGSPTHRTKAAASATRLGISEEARAGGTSFDPGGQHRGIEVSSD</sequence>